<evidence type="ECO:0000259" key="12">
    <source>
        <dbReference type="PROSITE" id="PS50109"/>
    </source>
</evidence>
<dbReference type="PROSITE" id="PS50109">
    <property type="entry name" value="HIS_KIN"/>
    <property type="match status" value="1"/>
</dbReference>
<name>A0A4Q2EJN0_9ACTN</name>
<dbReference type="Gene3D" id="1.10.287.130">
    <property type="match status" value="1"/>
</dbReference>
<evidence type="ECO:0000313" key="15">
    <source>
        <dbReference type="Proteomes" id="UP000290624"/>
    </source>
</evidence>
<protein>
    <recommendedName>
        <fullName evidence="3">histidine kinase</fullName>
        <ecNumber evidence="3">2.7.13.3</ecNumber>
    </recommendedName>
</protein>
<dbReference type="Pfam" id="PF02518">
    <property type="entry name" value="HATPase_c"/>
    <property type="match status" value="1"/>
</dbReference>
<gene>
    <name evidence="14" type="ORF">C1706_03280</name>
</gene>
<dbReference type="Proteomes" id="UP000290624">
    <property type="component" value="Unassembled WGS sequence"/>
</dbReference>
<dbReference type="SUPFAM" id="SSF55874">
    <property type="entry name" value="ATPase domain of HSP90 chaperone/DNA topoisomerase II/histidine kinase"/>
    <property type="match status" value="1"/>
</dbReference>
<dbReference type="EC" id="2.7.13.3" evidence="3"/>
<evidence type="ECO:0000313" key="14">
    <source>
        <dbReference type="EMBL" id="RXW32916.1"/>
    </source>
</evidence>
<dbReference type="CDD" id="cd00075">
    <property type="entry name" value="HATPase"/>
    <property type="match status" value="1"/>
</dbReference>
<dbReference type="Gene3D" id="6.10.340.10">
    <property type="match status" value="1"/>
</dbReference>
<dbReference type="AlphaFoldDB" id="A0A4Q2EJN0"/>
<keyword evidence="4" id="KW-0597">Phosphoprotein</keyword>
<feature type="transmembrane region" description="Helical" evidence="11">
    <location>
        <begin position="387"/>
        <end position="410"/>
    </location>
</feature>
<evidence type="ECO:0000256" key="7">
    <source>
        <dbReference type="ARBA" id="ARBA00022777"/>
    </source>
</evidence>
<sequence length="684" mass="71798">MKVAYDQPAVAVPVGAGSARIGGLDGVRALSVAAVLLYHVSAVWAPGGFAGVDVFFVVSGYLITTLLVREHDRAGRINLPAFYVRRARRLLPAAIATVTVTGLAALVVGGDVLVGLPASFLGIATFSQNWVMLAAGNDYFAQTRTGLFDNFWSLAIEEQFYLVWPSLLALCFTSGRAPRAGGLGFAAVLAVAAPFVMSASGMGAAAYLSTFGHLFGLVIGVWLAVLLSARHAPTDPRPGTTVAGAAIVATTGVLVSSARQIIYQARQNAILAEYRDATDAVRQEISADPSGVGWDSLARMLPRRSAIVVPATGRIAGNLTAQEIPASWLDPASQPPAGALRYLRTTLGGDEVFLVGLASFDPASAAPTVLIVSSYSLEPQRQQVMQLVTAAVVIGGAALLVTGTAGFLIARTLTQPLRRLTAMARALGEGETPPATTSTFTDVNQIATALHESGTRLATTMTELARREHDARRLVSDVAHELRTPLTSMTAVAEIIEEFDQATHEERAIAMTVTSRGVRRLTVLMEQLLELSRIDAGAATVTPSPLGVRELLTATVQLLDPDRVVDVQAPTGLSVTTDADRLHTIVANLLSNALHHGAPPVTVSAETAAGHLVVSVRDEGPGIPAEHAADVFERFVTLDTARHNPASNGLGLAIARDNARLLGGELTLQETTTGACFRLTLPLV</sequence>
<comment type="catalytic activity">
    <reaction evidence="1">
        <text>ATP + protein L-histidine = ADP + protein N-phospho-L-histidine.</text>
        <dbReference type="EC" id="2.7.13.3"/>
    </reaction>
</comment>
<proteinExistence type="predicted"/>
<dbReference type="Pfam" id="PF01757">
    <property type="entry name" value="Acyl_transf_3"/>
    <property type="match status" value="1"/>
</dbReference>
<keyword evidence="9" id="KW-0902">Two-component regulatory system</keyword>
<dbReference type="Gene3D" id="3.30.565.10">
    <property type="entry name" value="Histidine kinase-like ATPase, C-terminal domain"/>
    <property type="match status" value="1"/>
</dbReference>
<feature type="transmembrane region" description="Helical" evidence="11">
    <location>
        <begin position="205"/>
        <end position="227"/>
    </location>
</feature>
<keyword evidence="6 11" id="KW-0812">Transmembrane</keyword>
<reference evidence="14 15" key="1">
    <citation type="submission" date="2018-01" db="EMBL/GenBank/DDBJ databases">
        <title>Lactibacter flavus gen. nov., sp. nov., a novel bacterium of the family Propionibacteriaceae isolated from raw milk and dairy products.</title>
        <authorList>
            <person name="Wenning M."/>
            <person name="Breitenwieser F."/>
            <person name="Huptas C."/>
            <person name="von Neubeck M."/>
            <person name="Busse H.-J."/>
            <person name="Scherer S."/>
        </authorList>
    </citation>
    <scope>NUCLEOTIDE SEQUENCE [LARGE SCALE GENOMIC DNA]</scope>
    <source>
        <strain evidence="14 15">VG341</strain>
    </source>
</reference>
<dbReference type="InterPro" id="IPR005467">
    <property type="entry name" value="His_kinase_dom"/>
</dbReference>
<evidence type="ECO:0000256" key="9">
    <source>
        <dbReference type="ARBA" id="ARBA00023012"/>
    </source>
</evidence>
<accession>A0A4Q2EJN0</accession>
<keyword evidence="5" id="KW-0808">Transferase</keyword>
<dbReference type="GO" id="GO:0000155">
    <property type="term" value="F:phosphorelay sensor kinase activity"/>
    <property type="evidence" value="ECO:0007669"/>
    <property type="project" value="InterPro"/>
</dbReference>
<dbReference type="InterPro" id="IPR003594">
    <property type="entry name" value="HATPase_dom"/>
</dbReference>
<dbReference type="Pfam" id="PF00512">
    <property type="entry name" value="HisKA"/>
    <property type="match status" value="1"/>
</dbReference>
<evidence type="ECO:0000256" key="6">
    <source>
        <dbReference type="ARBA" id="ARBA00022692"/>
    </source>
</evidence>
<dbReference type="SMART" id="SM00387">
    <property type="entry name" value="HATPase_c"/>
    <property type="match status" value="1"/>
</dbReference>
<dbReference type="OrthoDB" id="9786919at2"/>
<evidence type="ECO:0000256" key="3">
    <source>
        <dbReference type="ARBA" id="ARBA00012438"/>
    </source>
</evidence>
<dbReference type="CDD" id="cd00082">
    <property type="entry name" value="HisKA"/>
    <property type="match status" value="1"/>
</dbReference>
<dbReference type="EMBL" id="PPCV01000002">
    <property type="protein sequence ID" value="RXW32916.1"/>
    <property type="molecule type" value="Genomic_DNA"/>
</dbReference>
<evidence type="ECO:0000256" key="5">
    <source>
        <dbReference type="ARBA" id="ARBA00022679"/>
    </source>
</evidence>
<dbReference type="InterPro" id="IPR050428">
    <property type="entry name" value="TCS_sensor_his_kinase"/>
</dbReference>
<dbReference type="SUPFAM" id="SSF47384">
    <property type="entry name" value="Homodimeric domain of signal transducing histidine kinase"/>
    <property type="match status" value="1"/>
</dbReference>
<evidence type="ECO:0000256" key="8">
    <source>
        <dbReference type="ARBA" id="ARBA00022989"/>
    </source>
</evidence>
<evidence type="ECO:0000256" key="11">
    <source>
        <dbReference type="SAM" id="Phobius"/>
    </source>
</evidence>
<comment type="subcellular location">
    <subcellularLocation>
        <location evidence="2">Cell membrane</location>
    </subcellularLocation>
</comment>
<feature type="domain" description="HAMP" evidence="13">
    <location>
        <begin position="411"/>
        <end position="462"/>
    </location>
</feature>
<evidence type="ECO:0000259" key="13">
    <source>
        <dbReference type="PROSITE" id="PS50885"/>
    </source>
</evidence>
<keyword evidence="7" id="KW-0418">Kinase</keyword>
<dbReference type="InterPro" id="IPR002656">
    <property type="entry name" value="Acyl_transf_3_dom"/>
</dbReference>
<feature type="transmembrane region" description="Helical" evidence="11">
    <location>
        <begin position="43"/>
        <end position="68"/>
    </location>
</feature>
<dbReference type="InterPro" id="IPR004358">
    <property type="entry name" value="Sig_transdc_His_kin-like_C"/>
</dbReference>
<feature type="transmembrane region" description="Helical" evidence="11">
    <location>
        <begin position="89"/>
        <end position="108"/>
    </location>
</feature>
<evidence type="ECO:0000256" key="1">
    <source>
        <dbReference type="ARBA" id="ARBA00000085"/>
    </source>
</evidence>
<dbReference type="PRINTS" id="PR00344">
    <property type="entry name" value="BCTRLSENSOR"/>
</dbReference>
<dbReference type="PANTHER" id="PTHR45436:SF5">
    <property type="entry name" value="SENSOR HISTIDINE KINASE TRCS"/>
    <property type="match status" value="1"/>
</dbReference>
<dbReference type="InterPro" id="IPR036890">
    <property type="entry name" value="HATPase_C_sf"/>
</dbReference>
<feature type="transmembrane region" description="Helical" evidence="11">
    <location>
        <begin position="180"/>
        <end position="199"/>
    </location>
</feature>
<dbReference type="PROSITE" id="PS50885">
    <property type="entry name" value="HAMP"/>
    <property type="match status" value="1"/>
</dbReference>
<dbReference type="PANTHER" id="PTHR45436">
    <property type="entry name" value="SENSOR HISTIDINE KINASE YKOH"/>
    <property type="match status" value="1"/>
</dbReference>
<keyword evidence="10 11" id="KW-0472">Membrane</keyword>
<dbReference type="RefSeq" id="WP_129457812.1">
    <property type="nucleotide sequence ID" value="NZ_PPCV01000002.1"/>
</dbReference>
<dbReference type="InterPro" id="IPR003661">
    <property type="entry name" value="HisK_dim/P_dom"/>
</dbReference>
<keyword evidence="15" id="KW-1185">Reference proteome</keyword>
<evidence type="ECO:0000256" key="10">
    <source>
        <dbReference type="ARBA" id="ARBA00023136"/>
    </source>
</evidence>
<dbReference type="InterPro" id="IPR003660">
    <property type="entry name" value="HAMP_dom"/>
</dbReference>
<feature type="domain" description="Histidine kinase" evidence="12">
    <location>
        <begin position="477"/>
        <end position="684"/>
    </location>
</feature>
<dbReference type="SMART" id="SM00388">
    <property type="entry name" value="HisKA"/>
    <property type="match status" value="1"/>
</dbReference>
<keyword evidence="8 11" id="KW-1133">Transmembrane helix</keyword>
<evidence type="ECO:0000256" key="2">
    <source>
        <dbReference type="ARBA" id="ARBA00004236"/>
    </source>
</evidence>
<dbReference type="GO" id="GO:0016747">
    <property type="term" value="F:acyltransferase activity, transferring groups other than amino-acyl groups"/>
    <property type="evidence" value="ECO:0007669"/>
    <property type="project" value="InterPro"/>
</dbReference>
<dbReference type="InterPro" id="IPR036097">
    <property type="entry name" value="HisK_dim/P_sf"/>
</dbReference>
<organism evidence="14 15">
    <name type="scientific">Propioniciclava flava</name>
    <dbReference type="NCBI Taxonomy" id="2072026"/>
    <lineage>
        <taxon>Bacteria</taxon>
        <taxon>Bacillati</taxon>
        <taxon>Actinomycetota</taxon>
        <taxon>Actinomycetes</taxon>
        <taxon>Propionibacteriales</taxon>
        <taxon>Propionibacteriaceae</taxon>
        <taxon>Propioniciclava</taxon>
    </lineage>
</organism>
<evidence type="ECO:0000256" key="4">
    <source>
        <dbReference type="ARBA" id="ARBA00022553"/>
    </source>
</evidence>
<comment type="caution">
    <text evidence="14">The sequence shown here is derived from an EMBL/GenBank/DDBJ whole genome shotgun (WGS) entry which is preliminary data.</text>
</comment>
<dbReference type="GO" id="GO:0005886">
    <property type="term" value="C:plasma membrane"/>
    <property type="evidence" value="ECO:0007669"/>
    <property type="project" value="UniProtKB-SubCell"/>
</dbReference>